<dbReference type="GO" id="GO:0003700">
    <property type="term" value="F:DNA-binding transcription factor activity"/>
    <property type="evidence" value="ECO:0007669"/>
    <property type="project" value="InterPro"/>
</dbReference>
<protein>
    <submittedName>
        <fullName evidence="5">GntR family transcriptional regulator</fullName>
    </submittedName>
</protein>
<evidence type="ECO:0000256" key="2">
    <source>
        <dbReference type="ARBA" id="ARBA00023125"/>
    </source>
</evidence>
<dbReference type="PROSITE" id="PS50949">
    <property type="entry name" value="HTH_GNTR"/>
    <property type="match status" value="1"/>
</dbReference>
<dbReference type="AlphaFoldDB" id="A0A652KKE9"/>
<keyword evidence="3" id="KW-0804">Transcription</keyword>
<dbReference type="SMART" id="SM00345">
    <property type="entry name" value="HTH_GNTR"/>
    <property type="match status" value="1"/>
</dbReference>
<evidence type="ECO:0000313" key="5">
    <source>
        <dbReference type="EMBL" id="TXS23478.1"/>
    </source>
</evidence>
<dbReference type="InterPro" id="IPR036390">
    <property type="entry name" value="WH_DNA-bd_sf"/>
</dbReference>
<dbReference type="SUPFAM" id="SSF46785">
    <property type="entry name" value="Winged helix' DNA-binding domain"/>
    <property type="match status" value="1"/>
</dbReference>
<name>A0A652KKE9_9ACTN</name>
<dbReference type="PANTHER" id="PTHR43537:SF24">
    <property type="entry name" value="GLUCONATE OPERON TRANSCRIPTIONAL REPRESSOR"/>
    <property type="match status" value="1"/>
</dbReference>
<keyword evidence="2" id="KW-0238">DNA-binding</keyword>
<dbReference type="GO" id="GO:0003677">
    <property type="term" value="F:DNA binding"/>
    <property type="evidence" value="ECO:0007669"/>
    <property type="project" value="UniProtKB-KW"/>
</dbReference>
<feature type="domain" description="HTH gntR-type" evidence="4">
    <location>
        <begin position="13"/>
        <end position="82"/>
    </location>
</feature>
<evidence type="ECO:0000256" key="1">
    <source>
        <dbReference type="ARBA" id="ARBA00023015"/>
    </source>
</evidence>
<dbReference type="InterPro" id="IPR036388">
    <property type="entry name" value="WH-like_DNA-bd_sf"/>
</dbReference>
<dbReference type="InterPro" id="IPR000524">
    <property type="entry name" value="Tscrpt_reg_HTH_GntR"/>
</dbReference>
<dbReference type="PANTHER" id="PTHR43537">
    <property type="entry name" value="TRANSCRIPTIONAL REGULATOR, GNTR FAMILY"/>
    <property type="match status" value="1"/>
</dbReference>
<accession>A0A652KKE9</accession>
<proteinExistence type="predicted"/>
<dbReference type="Gene3D" id="1.10.10.10">
    <property type="entry name" value="Winged helix-like DNA-binding domain superfamily/Winged helix DNA-binding domain"/>
    <property type="match status" value="1"/>
</dbReference>
<dbReference type="PRINTS" id="PR00035">
    <property type="entry name" value="HTHGNTR"/>
</dbReference>
<organism evidence="5">
    <name type="scientific">Streptomyces sp. gb1(2016)</name>
    <dbReference type="NCBI Taxonomy" id="1828321"/>
    <lineage>
        <taxon>Bacteria</taxon>
        <taxon>Bacillati</taxon>
        <taxon>Actinomycetota</taxon>
        <taxon>Actinomycetes</taxon>
        <taxon>Kitasatosporales</taxon>
        <taxon>Streptomycetaceae</taxon>
        <taxon>Streptomyces</taxon>
    </lineage>
</organism>
<gene>
    <name evidence="5" type="ORF">EAO74_23055</name>
</gene>
<dbReference type="CDD" id="cd07377">
    <property type="entry name" value="WHTH_GntR"/>
    <property type="match status" value="1"/>
</dbReference>
<comment type="caution">
    <text evidence="5">The sequence shown here is derived from an EMBL/GenBank/DDBJ whole genome shotgun (WGS) entry which is preliminary data.</text>
</comment>
<evidence type="ECO:0000259" key="4">
    <source>
        <dbReference type="PROSITE" id="PS50949"/>
    </source>
</evidence>
<dbReference type="EMBL" id="RDBM01000037">
    <property type="protein sequence ID" value="TXS23478.1"/>
    <property type="molecule type" value="Genomic_DNA"/>
</dbReference>
<dbReference type="RefSeq" id="WP_147984675.1">
    <property type="nucleotide sequence ID" value="NZ_RDBM01000037.1"/>
</dbReference>
<keyword evidence="1" id="KW-0805">Transcription regulation</keyword>
<dbReference type="Pfam" id="PF00392">
    <property type="entry name" value="GntR"/>
    <property type="match status" value="1"/>
</dbReference>
<evidence type="ECO:0000256" key="3">
    <source>
        <dbReference type="ARBA" id="ARBA00023163"/>
    </source>
</evidence>
<reference evidence="5" key="1">
    <citation type="submission" date="2018-10" db="EMBL/GenBank/DDBJ databases">
        <authorList>
            <person name="Hariharan J."/>
            <person name="Choudoir M.J."/>
            <person name="Diebold P."/>
            <person name="Panke-Buisse K."/>
            <person name="Campbell A.N."/>
            <person name="Buckley D.H."/>
        </authorList>
    </citation>
    <scope>NUCLEOTIDE SEQUENCE</scope>
    <source>
        <strain evidence="5">Gb1</strain>
    </source>
</reference>
<sequence length="293" mass="32225">MTHERTATNSDGKPSPEEIAQVLRSRIRTGVLRPGEPMPTQAVLADEFRVERGAIRQALKHLQEDGLLTAVTRGAPARVAAVPGVLPGADGPLQTSAALGPRVLEAFGVPDVRIDALCLTAESLALAIAEPVQRIRSGLLAPRSVRVRILLPARDLDLAFPRSVTEEGDGGRVHERWLRLRDVQSGSLRHYLRALRSTHDLDVEVSLREIPFTPPMKLYLLNGDEALFAYYTVTQRSESIDNSQVEMFDVLGSHSTLFSFARASGQVRDKAFVEQSQQWFDSLWSTIATDLTG</sequence>